<dbReference type="PANTHER" id="PTHR31170">
    <property type="entry name" value="BNAC04G53230D PROTEIN"/>
    <property type="match status" value="1"/>
</dbReference>
<dbReference type="PaxDb" id="4097-A0A1S3Y1R7"/>
<dbReference type="STRING" id="4097.A0A1S3Y1R7"/>
<sequence length="274" mass="32381">MAHHIEITQMDHQIPPLVQTSVNRRREKDDHLIEIKERLKLQRDKSLNQIFDERFEDLDNSSIKSTTIFKVNAGIRESNPDAYTPKMISIGPYHKRNQELHSMEKYKLVYLRRFLQRKEGLDVESCIRQLEELKDEALKCYDNIDSDIVGKFSEMLLLDGCFVVEFIRENFEVKLRRDYPLIINALWMMCQVCRDLLLLENQLPFFVLGKLHDMTKRPEDLEPDFIRMVKSALCYISPSKIPMLKSEIDGDERKIRSFTSYGTHVLSPIRDDEN</sequence>
<dbReference type="RefSeq" id="XP_016446168.1">
    <property type="nucleotide sequence ID" value="XM_016590682.1"/>
</dbReference>
<name>A0A1S3Y1R7_TOBAC</name>
<dbReference type="Pfam" id="PF03140">
    <property type="entry name" value="DUF247"/>
    <property type="match status" value="1"/>
</dbReference>
<protein>
    <submittedName>
        <fullName evidence="1">UPF0481 protein At3g02645</fullName>
    </submittedName>
</protein>
<accession>A0A1S3Y1R7</accession>
<dbReference type="AlphaFoldDB" id="A0A1S3Y1R7"/>
<organism evidence="1">
    <name type="scientific">Nicotiana tabacum</name>
    <name type="common">Common tobacco</name>
    <dbReference type="NCBI Taxonomy" id="4097"/>
    <lineage>
        <taxon>Eukaryota</taxon>
        <taxon>Viridiplantae</taxon>
        <taxon>Streptophyta</taxon>
        <taxon>Embryophyta</taxon>
        <taxon>Tracheophyta</taxon>
        <taxon>Spermatophyta</taxon>
        <taxon>Magnoliopsida</taxon>
        <taxon>eudicotyledons</taxon>
        <taxon>Gunneridae</taxon>
        <taxon>Pentapetalae</taxon>
        <taxon>asterids</taxon>
        <taxon>lamiids</taxon>
        <taxon>Solanales</taxon>
        <taxon>Solanaceae</taxon>
        <taxon>Nicotianoideae</taxon>
        <taxon>Nicotianeae</taxon>
        <taxon>Nicotiana</taxon>
    </lineage>
</organism>
<evidence type="ECO:0000313" key="1">
    <source>
        <dbReference type="RefSeq" id="XP_016446168.1"/>
    </source>
</evidence>
<dbReference type="InterPro" id="IPR004158">
    <property type="entry name" value="DUF247_pln"/>
</dbReference>
<dbReference type="KEGG" id="nta:107771332"/>
<proteinExistence type="predicted"/>
<reference evidence="1" key="1">
    <citation type="submission" date="2025-08" db="UniProtKB">
        <authorList>
            <consortium name="RefSeq"/>
        </authorList>
    </citation>
    <scope>IDENTIFICATION</scope>
</reference>
<gene>
    <name evidence="1" type="primary">LOC107771332</name>
</gene>
<dbReference type="OrthoDB" id="591587at2759"/>